<keyword evidence="1" id="KW-0732">Signal</keyword>
<dbReference type="EMBL" id="FR839630">
    <property type="protein sequence ID" value="SCV12161.1"/>
    <property type="molecule type" value="Genomic_DNA"/>
</dbReference>
<dbReference type="Proteomes" id="UP000006853">
    <property type="component" value="Chromosome 3"/>
</dbReference>
<evidence type="ECO:0000313" key="2">
    <source>
        <dbReference type="EMBL" id="SCV12161.1"/>
    </source>
</evidence>
<reference evidence="2 3" key="1">
    <citation type="journal article" date="2011" name="J. Biotechnol.">
        <title>High-quality genome sequence of Pichia pastoris CBS7435.</title>
        <authorList>
            <person name="Kuberl A."/>
            <person name="Schneider J."/>
            <person name="Thallinger G.G."/>
            <person name="Anderl I."/>
            <person name="Wibberg D."/>
            <person name="Hajek T."/>
            <person name="Jaenicke S."/>
            <person name="Brinkrolf K."/>
            <person name="Goesmann A."/>
            <person name="Szczepanowski R."/>
            <person name="Puhler A."/>
            <person name="Schwab H."/>
            <person name="Glieder A."/>
            <person name="Pichler H."/>
        </authorList>
    </citation>
    <scope>NUCLEOTIDE SEQUENCE [LARGE SCALE GENOMIC DNA]</scope>
    <source>
        <strain evidence="3">ATCC 76273 / CBS 7435 / CECT 11047 / NRRL Y-11430 / Wegner 21-1</strain>
    </source>
</reference>
<proteinExistence type="predicted"/>
<feature type="signal peptide" evidence="1">
    <location>
        <begin position="1"/>
        <end position="19"/>
    </location>
</feature>
<evidence type="ECO:0000313" key="3">
    <source>
        <dbReference type="Proteomes" id="UP000006853"/>
    </source>
</evidence>
<dbReference type="AlphaFoldDB" id="A0A1G4KQ77"/>
<feature type="chain" id="PRO_5030027230" evidence="1">
    <location>
        <begin position="20"/>
        <end position="55"/>
    </location>
</feature>
<organism evidence="2 3">
    <name type="scientific">Komagataella phaffii (strain ATCC 76273 / CBS 7435 / CECT 11047 / NRRL Y-11430 / Wegner 21-1)</name>
    <name type="common">Yeast</name>
    <name type="synonym">Pichia pastoris</name>
    <dbReference type="NCBI Taxonomy" id="981350"/>
    <lineage>
        <taxon>Eukaryota</taxon>
        <taxon>Fungi</taxon>
        <taxon>Dikarya</taxon>
        <taxon>Ascomycota</taxon>
        <taxon>Saccharomycotina</taxon>
        <taxon>Pichiomycetes</taxon>
        <taxon>Pichiales</taxon>
        <taxon>Pichiaceae</taxon>
        <taxon>Komagataella</taxon>
    </lineage>
</organism>
<keyword evidence="3" id="KW-1185">Reference proteome</keyword>
<accession>A0A1G4KQ77</accession>
<protein>
    <submittedName>
        <fullName evidence="2">Uncharacterized protein</fullName>
    </submittedName>
</protein>
<name>A0A1G4KQ77_KOMPC</name>
<reference evidence="2 3" key="2">
    <citation type="journal article" date="2016" name="FEMS Yeast Res.">
        <title>Curation of the genome annotation of Pichia pastoris (Komagataella phaffii) CBS7435 from gene level to protein function.</title>
        <authorList>
            <person name="Valli M."/>
            <person name="Tatto N.E."/>
            <person name="Peymann A."/>
            <person name="Gruber C."/>
            <person name="Landes N."/>
            <person name="Ekker H."/>
            <person name="Thallinger G.G."/>
            <person name="Mattanovich D."/>
            <person name="Gasser B."/>
            <person name="Graf A.B."/>
        </authorList>
    </citation>
    <scope>GENOME REANNOTATION</scope>
    <source>
        <strain evidence="2 3">ATCC 76273 / CBS 7435 / CECT 11047 / NRRL Y-11430 / Wegner 21-1</strain>
    </source>
</reference>
<sequence length="55" mass="5369">MQFSKVIVTISAAFAVVQAQNESNDTTTNGAVDLASSNAGLIGAAAAAVGAALLF</sequence>
<evidence type="ECO:0000256" key="1">
    <source>
        <dbReference type="SAM" id="SignalP"/>
    </source>
</evidence>
<gene>
    <name evidence="2" type="ordered locus">PP7435_Chr3-0134</name>
</gene>